<gene>
    <name evidence="2" type="ORF">GCM10009606_36720</name>
</gene>
<evidence type="ECO:0008006" key="4">
    <source>
        <dbReference type="Google" id="ProtNLM"/>
    </source>
</evidence>
<dbReference type="Proteomes" id="UP001499979">
    <property type="component" value="Unassembled WGS sequence"/>
</dbReference>
<keyword evidence="3" id="KW-1185">Reference proteome</keyword>
<keyword evidence="1" id="KW-0732">Signal</keyword>
<feature type="chain" id="PRO_5046923646" description="WD40 repeat domain-containing protein" evidence="1">
    <location>
        <begin position="22"/>
        <end position="338"/>
    </location>
</feature>
<comment type="caution">
    <text evidence="2">The sequence shown here is derived from an EMBL/GenBank/DDBJ whole genome shotgun (WGS) entry which is preliminary data.</text>
</comment>
<reference evidence="2 3" key="1">
    <citation type="journal article" date="2019" name="Int. J. Syst. Evol. Microbiol.">
        <title>The Global Catalogue of Microorganisms (GCM) 10K type strain sequencing project: providing services to taxonomists for standard genome sequencing and annotation.</title>
        <authorList>
            <consortium name="The Broad Institute Genomics Platform"/>
            <consortium name="The Broad Institute Genome Sequencing Center for Infectious Disease"/>
            <person name="Wu L."/>
            <person name="Ma J."/>
        </authorList>
    </citation>
    <scope>NUCLEOTIDE SEQUENCE [LARGE SCALE GENOMIC DNA]</scope>
    <source>
        <strain evidence="2 3">JCM 11813</strain>
    </source>
</reference>
<evidence type="ECO:0000313" key="3">
    <source>
        <dbReference type="Proteomes" id="UP001499979"/>
    </source>
</evidence>
<proteinExistence type="predicted"/>
<name>A0ABN1UJN2_9ACTN</name>
<feature type="signal peptide" evidence="1">
    <location>
        <begin position="1"/>
        <end position="21"/>
    </location>
</feature>
<sequence length="338" mass="36848">MRALGLALALVLLLGSSPALADPVVVTPDDAVKARPGRDYTRLATIRPGEDGYPVGVTPAGRIVLQRYAHGGNTFTVLDPESGHRKRLPGPDRGSGLLRVTASEAWYEDVNSRTGRTTILRYRRDTGRVRSFRLPEEFERQVSYVIGLDGDTVWYGSAPPREDHADRNVWSIRFGHSGTLTPRGRHRGNPVYADGILAWTRQPDVDRPGQVLLQDVATGAVTTTEMPAGCSQRSNPIQSNGSEFVAVLACDHPEQKAIVVDRSGATTAILEIAMEDGAFGTSDRGVFFYDRFYDFATGRLLDVSDIGYGDIWPLGGPGEHPVQVWPQSGGKDLVVRLK</sequence>
<protein>
    <recommendedName>
        <fullName evidence="4">WD40 repeat domain-containing protein</fullName>
    </recommendedName>
</protein>
<evidence type="ECO:0000256" key="1">
    <source>
        <dbReference type="SAM" id="SignalP"/>
    </source>
</evidence>
<dbReference type="RefSeq" id="WP_343909077.1">
    <property type="nucleotide sequence ID" value="NZ_BAAAJE010000020.1"/>
</dbReference>
<organism evidence="2 3">
    <name type="scientific">Nocardioides aquiterrae</name>
    <dbReference type="NCBI Taxonomy" id="203799"/>
    <lineage>
        <taxon>Bacteria</taxon>
        <taxon>Bacillati</taxon>
        <taxon>Actinomycetota</taxon>
        <taxon>Actinomycetes</taxon>
        <taxon>Propionibacteriales</taxon>
        <taxon>Nocardioidaceae</taxon>
        <taxon>Nocardioides</taxon>
    </lineage>
</organism>
<dbReference type="EMBL" id="BAAAJE010000020">
    <property type="protein sequence ID" value="GAA1155160.1"/>
    <property type="molecule type" value="Genomic_DNA"/>
</dbReference>
<evidence type="ECO:0000313" key="2">
    <source>
        <dbReference type="EMBL" id="GAA1155160.1"/>
    </source>
</evidence>
<accession>A0ABN1UJN2</accession>